<reference evidence="3 4" key="1">
    <citation type="journal article" date="2016" name="Eur. J. Clin. Microbiol. Infect. Dis.">
        <title>Whole genome sequencing as a tool for phylogenetic analysis of clinical strains of Mitis group streptococci.</title>
        <authorList>
            <person name="Rasmussen L.H."/>
            <person name="Dargis R."/>
            <person name="Hojholt K."/>
            <person name="Christensen J.J."/>
            <person name="Skovgaard O."/>
            <person name="Justesen U.S."/>
            <person name="Rosenvinge F.S."/>
            <person name="Moser C."/>
            <person name="Lukjancenko O."/>
            <person name="Rasmussen S."/>
            <person name="Nielsen X.C."/>
        </authorList>
    </citation>
    <scope>NUCLEOTIDE SEQUENCE [LARGE SCALE GENOMIC DNA]</scope>
    <source>
        <strain evidence="2 4">B_5756_13</strain>
        <strain evidence="1 3">RH_17024_08</strain>
    </source>
</reference>
<evidence type="ECO:0000313" key="1">
    <source>
        <dbReference type="EMBL" id="ORO98333.1"/>
    </source>
</evidence>
<dbReference type="AlphaFoldDB" id="A0A1X1KS51"/>
<organism evidence="2 4">
    <name type="scientific">Streptococcus mitis</name>
    <dbReference type="NCBI Taxonomy" id="28037"/>
    <lineage>
        <taxon>Bacteria</taxon>
        <taxon>Bacillati</taxon>
        <taxon>Bacillota</taxon>
        <taxon>Bacilli</taxon>
        <taxon>Lactobacillales</taxon>
        <taxon>Streptococcaceae</taxon>
        <taxon>Streptococcus</taxon>
        <taxon>Streptococcus mitis group</taxon>
    </lineage>
</organism>
<comment type="caution">
    <text evidence="2">The sequence shown here is derived from an EMBL/GenBank/DDBJ whole genome shotgun (WGS) entry which is preliminary data.</text>
</comment>
<protein>
    <submittedName>
        <fullName evidence="2">Uncharacterized protein</fullName>
    </submittedName>
</protein>
<dbReference type="Proteomes" id="UP000193388">
    <property type="component" value="Unassembled WGS sequence"/>
</dbReference>
<evidence type="ECO:0000313" key="2">
    <source>
        <dbReference type="EMBL" id="ORP02234.1"/>
    </source>
</evidence>
<proteinExistence type="predicted"/>
<dbReference type="Proteomes" id="UP000193102">
    <property type="component" value="Unassembled WGS sequence"/>
</dbReference>
<evidence type="ECO:0000313" key="3">
    <source>
        <dbReference type="Proteomes" id="UP000193102"/>
    </source>
</evidence>
<evidence type="ECO:0000313" key="4">
    <source>
        <dbReference type="Proteomes" id="UP000193388"/>
    </source>
</evidence>
<accession>A0A1X1KS51</accession>
<dbReference type="EMBL" id="NCVI01000020">
    <property type="protein sequence ID" value="ORO98333.1"/>
    <property type="molecule type" value="Genomic_DNA"/>
</dbReference>
<gene>
    <name evidence="2" type="ORF">B7693_08985</name>
    <name evidence="1" type="ORF">B7697_06340</name>
</gene>
<sequence>MFHQDSFLFYKQFKLFYFQSISFLKSESKKKSTESVSADYKESLYPRKHLIFFIEKRLSFCYNRIKYLL</sequence>
<name>A0A1X1KS51_STRMT</name>
<dbReference type="EMBL" id="NCVM01000027">
    <property type="protein sequence ID" value="ORP02234.1"/>
    <property type="molecule type" value="Genomic_DNA"/>
</dbReference>
<reference evidence="2" key="2">
    <citation type="submission" date="2017-04" db="EMBL/GenBank/DDBJ databases">
        <authorList>
            <person name="Afonso C.L."/>
            <person name="Miller P.J."/>
            <person name="Scott M.A."/>
            <person name="Spackman E."/>
            <person name="Goraichik I."/>
            <person name="Dimitrov K.M."/>
            <person name="Suarez D.L."/>
            <person name="Swayne D.E."/>
        </authorList>
    </citation>
    <scope>NUCLEOTIDE SEQUENCE</scope>
    <source>
        <strain evidence="2">B_5756_13</strain>
        <strain evidence="1">RH_17024_08</strain>
    </source>
</reference>